<keyword evidence="2" id="KW-1185">Reference proteome</keyword>
<evidence type="ECO:0000313" key="2">
    <source>
        <dbReference type="Proteomes" id="UP000479710"/>
    </source>
</evidence>
<evidence type="ECO:0008006" key="3">
    <source>
        <dbReference type="Google" id="ProtNLM"/>
    </source>
</evidence>
<reference evidence="1 2" key="1">
    <citation type="submission" date="2019-11" db="EMBL/GenBank/DDBJ databases">
        <title>Whole genome sequence of Oryza granulata.</title>
        <authorList>
            <person name="Li W."/>
        </authorList>
    </citation>
    <scope>NUCLEOTIDE SEQUENCE [LARGE SCALE GENOMIC DNA]</scope>
    <source>
        <strain evidence="2">cv. Menghai</strain>
        <tissue evidence="1">Leaf</tissue>
    </source>
</reference>
<evidence type="ECO:0000313" key="1">
    <source>
        <dbReference type="EMBL" id="KAF0916470.1"/>
    </source>
</evidence>
<proteinExistence type="predicted"/>
<dbReference type="EMBL" id="SPHZ02000005">
    <property type="protein sequence ID" value="KAF0916470.1"/>
    <property type="molecule type" value="Genomic_DNA"/>
</dbReference>
<sequence>MVILVPIDCDGNGAALVPEPMKRDGVGDRVALRFCDLPDDILASILARLRDTKTAAGTTNVLSHRWSFVWTGYMVPLQMLKVELLREGLGVVMKEGSAFELPCFTRATKIMLSLVFPGLSLPPSSVFAALRELRLEHVQFQDECTLAAATVGLCCPRRLLAVGITAGELHDLVRLTVANVYHFQCSSTFAILSSTSDE</sequence>
<protein>
    <recommendedName>
        <fullName evidence="3">F-box domain-containing protein</fullName>
    </recommendedName>
</protein>
<dbReference type="PANTHER" id="PTHR34709:SF80">
    <property type="entry name" value="F-BOX DOMAIN-CONTAINING PROTEIN"/>
    <property type="match status" value="1"/>
</dbReference>
<comment type="caution">
    <text evidence="1">The sequence shown here is derived from an EMBL/GenBank/DDBJ whole genome shotgun (WGS) entry which is preliminary data.</text>
</comment>
<dbReference type="OrthoDB" id="612216at2759"/>
<dbReference type="PANTHER" id="PTHR34709">
    <property type="entry name" value="OS10G0396666 PROTEIN"/>
    <property type="match status" value="1"/>
</dbReference>
<dbReference type="Proteomes" id="UP000479710">
    <property type="component" value="Unassembled WGS sequence"/>
</dbReference>
<dbReference type="AlphaFoldDB" id="A0A6G1DVC2"/>
<organism evidence="1 2">
    <name type="scientific">Oryza meyeriana var. granulata</name>
    <dbReference type="NCBI Taxonomy" id="110450"/>
    <lineage>
        <taxon>Eukaryota</taxon>
        <taxon>Viridiplantae</taxon>
        <taxon>Streptophyta</taxon>
        <taxon>Embryophyta</taxon>
        <taxon>Tracheophyta</taxon>
        <taxon>Spermatophyta</taxon>
        <taxon>Magnoliopsida</taxon>
        <taxon>Liliopsida</taxon>
        <taxon>Poales</taxon>
        <taxon>Poaceae</taxon>
        <taxon>BOP clade</taxon>
        <taxon>Oryzoideae</taxon>
        <taxon>Oryzeae</taxon>
        <taxon>Oryzinae</taxon>
        <taxon>Oryza</taxon>
        <taxon>Oryza meyeriana</taxon>
    </lineage>
</organism>
<name>A0A6G1DVC2_9ORYZ</name>
<dbReference type="InterPro" id="IPR055312">
    <property type="entry name" value="FBL15-like"/>
</dbReference>
<accession>A0A6G1DVC2</accession>
<gene>
    <name evidence="1" type="ORF">E2562_007554</name>
</gene>